<accession>A0A6H9SU28</accession>
<evidence type="ECO:0000313" key="3">
    <source>
        <dbReference type="Proteomes" id="UP000430232"/>
    </source>
</evidence>
<gene>
    <name evidence="2" type="ORF">BLA24064_00605</name>
    <name evidence="1" type="ORF">F7R21_00545</name>
</gene>
<protein>
    <submittedName>
        <fullName evidence="1">Uncharacterized protein</fullName>
    </submittedName>
</protein>
<keyword evidence="3" id="KW-1185">Reference proteome</keyword>
<evidence type="ECO:0000313" key="2">
    <source>
        <dbReference type="EMBL" id="VWB16529.1"/>
    </source>
</evidence>
<organism evidence="1 3">
    <name type="scientific">Burkholderia latens</name>
    <dbReference type="NCBI Taxonomy" id="488446"/>
    <lineage>
        <taxon>Bacteria</taxon>
        <taxon>Pseudomonadati</taxon>
        <taxon>Pseudomonadota</taxon>
        <taxon>Betaproteobacteria</taxon>
        <taxon>Burkholderiales</taxon>
        <taxon>Burkholderiaceae</taxon>
        <taxon>Burkholderia</taxon>
        <taxon>Burkholderia cepacia complex</taxon>
    </lineage>
</organism>
<evidence type="ECO:0000313" key="1">
    <source>
        <dbReference type="EMBL" id="KAB0644829.1"/>
    </source>
</evidence>
<sequence length="441" mass="49513">MKESKPRLAIISTHDDLCGIASYARALVRQLSPNFDIVVFDLDQYIFRHTSRYVRKMADKEIERICKEIREFDCVNIQLEHGIFGKNKRDAYKRICKVISAAPALSITFHTVFDGAAVDWKAVRQELGRFNVYAAWSIAMGSRFENTLLGAGVYQAIRRAQRTKKVSVVVHTKRDHRTLRVIERIKNVYDHPLAYYSRDEAAEYARAARRDEFPLLKNCGEDVVLLGCFGFTGTYKGIDTALRALHLLPENYHLAIFGGVHPEAIQRGVALDPYVAELLQIVSPGRSWLDDVKGESAKAVNLNASISELLQLADTPHVKDISHRTHFMGPMTDDEMPRAMEICDAVLLPYLEVGQSASGPMSMAVNLNRPVIATRTKTFLQFCRYYPGRVSLFDIGNYLQLSQIIRAGAFSPPLRGADDPVPGTDSNIVAYCKALFLDRAA</sequence>
<dbReference type="Gene3D" id="3.40.50.2000">
    <property type="entry name" value="Glycogen Phosphorylase B"/>
    <property type="match status" value="1"/>
</dbReference>
<reference evidence="1 3" key="1">
    <citation type="submission" date="2019-09" db="EMBL/GenBank/DDBJ databases">
        <title>Draft genome sequences of 48 bacterial type strains from the CCUG.</title>
        <authorList>
            <person name="Tunovic T."/>
            <person name="Pineiro-Iglesias B."/>
            <person name="Unosson C."/>
            <person name="Inganas E."/>
            <person name="Ohlen M."/>
            <person name="Cardew S."/>
            <person name="Jensie-Markopoulos S."/>
            <person name="Salva-Serra F."/>
            <person name="Jaen-Luchoro D."/>
            <person name="Karlsson R."/>
            <person name="Svensson-Stadler L."/>
            <person name="Chun J."/>
            <person name="Moore E."/>
        </authorList>
    </citation>
    <scope>NUCLEOTIDE SEQUENCE [LARGE SCALE GENOMIC DNA]</scope>
    <source>
        <strain evidence="1 3">CCUG 54555</strain>
    </source>
</reference>
<dbReference type="EMBL" id="CABVPL010000003">
    <property type="protein sequence ID" value="VWB16529.1"/>
    <property type="molecule type" value="Genomic_DNA"/>
</dbReference>
<dbReference type="RefSeq" id="WP_151062358.1">
    <property type="nucleotide sequence ID" value="NZ_CABVPL010000003.1"/>
</dbReference>
<dbReference type="SUPFAM" id="SSF53756">
    <property type="entry name" value="UDP-Glycosyltransferase/glycogen phosphorylase"/>
    <property type="match status" value="1"/>
</dbReference>
<evidence type="ECO:0000313" key="4">
    <source>
        <dbReference type="Proteomes" id="UP000494222"/>
    </source>
</evidence>
<reference evidence="2 4" key="2">
    <citation type="submission" date="2019-09" db="EMBL/GenBank/DDBJ databases">
        <authorList>
            <person name="Depoorter E."/>
        </authorList>
    </citation>
    <scope>NUCLEOTIDE SEQUENCE [LARGE SCALE GENOMIC DNA]</scope>
    <source>
        <strain evidence="2">LMG 24064</strain>
    </source>
</reference>
<dbReference type="GeneID" id="99787878"/>
<dbReference type="AlphaFoldDB" id="A0A6H9SU28"/>
<proteinExistence type="predicted"/>
<dbReference type="Proteomes" id="UP000494222">
    <property type="component" value="Unassembled WGS sequence"/>
</dbReference>
<dbReference type="EMBL" id="VZOJ01000001">
    <property type="protein sequence ID" value="KAB0644829.1"/>
    <property type="molecule type" value="Genomic_DNA"/>
</dbReference>
<dbReference type="OrthoDB" id="9119476at2"/>
<dbReference type="Proteomes" id="UP000430232">
    <property type="component" value="Unassembled WGS sequence"/>
</dbReference>
<name>A0A6H9SU28_9BURK</name>